<keyword evidence="2" id="KW-1185">Reference proteome</keyword>
<evidence type="ECO:0000313" key="1">
    <source>
        <dbReference type="EMBL" id="QNP75051.1"/>
    </source>
</evidence>
<dbReference type="RefSeq" id="WP_187751974.1">
    <property type="nucleotide sequence ID" value="NZ_CP060828.1"/>
</dbReference>
<name>A0A7H0IQI5_9ACTN</name>
<reference evidence="1 2" key="1">
    <citation type="submission" date="2020-08" db="EMBL/GenBank/DDBJ databases">
        <title>A novel species.</title>
        <authorList>
            <person name="Gao J."/>
        </authorList>
    </citation>
    <scope>NUCLEOTIDE SEQUENCE [LARGE SCALE GENOMIC DNA]</scope>
    <source>
        <strain evidence="1 2">CRXT-G-22</strain>
    </source>
</reference>
<dbReference type="AlphaFoldDB" id="A0A7H0IQI5"/>
<sequence>MSDEEYTRTFGTPRAAAEKLLVDPPREGNSKFGRRYFSGPHNIHDPKVVKIVTSERPEQKKGARRVYGGVLTNRLGALLARIKVIVQYDHKTADGVYELADDSQKIGTITAYCERVPRDKCPDAVNQT</sequence>
<dbReference type="EMBL" id="CP060828">
    <property type="protein sequence ID" value="QNP75051.1"/>
    <property type="molecule type" value="Genomic_DNA"/>
</dbReference>
<gene>
    <name evidence="1" type="ORF">IAG44_40335</name>
</gene>
<dbReference type="Proteomes" id="UP000516052">
    <property type="component" value="Chromosome"/>
</dbReference>
<proteinExistence type="predicted"/>
<protein>
    <submittedName>
        <fullName evidence="1">Uncharacterized protein</fullName>
    </submittedName>
</protein>
<dbReference type="KEGG" id="sroi:IAG44_40335"/>
<accession>A0A7H0IQI5</accession>
<organism evidence="1 2">
    <name type="scientific">Streptomyces roseirectus</name>
    <dbReference type="NCBI Taxonomy" id="2768066"/>
    <lineage>
        <taxon>Bacteria</taxon>
        <taxon>Bacillati</taxon>
        <taxon>Actinomycetota</taxon>
        <taxon>Actinomycetes</taxon>
        <taxon>Kitasatosporales</taxon>
        <taxon>Streptomycetaceae</taxon>
        <taxon>Streptomyces</taxon>
    </lineage>
</organism>
<evidence type="ECO:0000313" key="2">
    <source>
        <dbReference type="Proteomes" id="UP000516052"/>
    </source>
</evidence>